<dbReference type="EMBL" id="JAFBFC010000003">
    <property type="protein sequence ID" value="MBM7703217.1"/>
    <property type="molecule type" value="Genomic_DNA"/>
</dbReference>
<reference evidence="2 3" key="1">
    <citation type="submission" date="2021-01" db="EMBL/GenBank/DDBJ databases">
        <title>Genomic Encyclopedia of Type Strains, Phase IV (KMG-IV): sequencing the most valuable type-strain genomes for metagenomic binning, comparative biology and taxonomic classification.</title>
        <authorList>
            <person name="Goeker M."/>
        </authorList>
    </citation>
    <scope>NUCLEOTIDE SEQUENCE [LARGE SCALE GENOMIC DNA]</scope>
    <source>
        <strain evidence="2 3">DSM 104297</strain>
    </source>
</reference>
<name>A0ABS2QUV7_9BACI</name>
<dbReference type="Gene3D" id="1.20.58.1910">
    <property type="match status" value="1"/>
</dbReference>
<keyword evidence="3" id="KW-1185">Reference proteome</keyword>
<evidence type="ECO:0000259" key="1">
    <source>
        <dbReference type="SMART" id="SM00471"/>
    </source>
</evidence>
<comment type="caution">
    <text evidence="2">The sequence shown here is derived from an EMBL/GenBank/DDBJ whole genome shotgun (WGS) entry which is preliminary data.</text>
</comment>
<gene>
    <name evidence="2" type="ORF">JOC83_002064</name>
</gene>
<proteinExistence type="predicted"/>
<protein>
    <recommendedName>
        <fullName evidence="1">HD/PDEase domain-containing protein</fullName>
    </recommendedName>
</protein>
<accession>A0ABS2QUV7</accession>
<dbReference type="CDD" id="cd00077">
    <property type="entry name" value="HDc"/>
    <property type="match status" value="1"/>
</dbReference>
<sequence>MEEIIKRAEEWVQEKLKHDKTGHDWAHISRVYRHAVYLAAKEGGQVPVIELAALLHDVVDDKLVEDVDAAYMELMDWLHAQCVPESMIIHIIDIIKSMSFKGGNRPPMKTIEGQIVQDADRLDAIGAMGIARTFMYAGAVGHSMYKEDGMVRETMTEEEYRNGQSTAIHHFYEKLLKLKELMNTQTAKKLAQERHDYMEQFLTQFMKEWKTDYENVDG</sequence>
<evidence type="ECO:0000313" key="2">
    <source>
        <dbReference type="EMBL" id="MBM7703217.1"/>
    </source>
</evidence>
<dbReference type="SUPFAM" id="SSF109604">
    <property type="entry name" value="HD-domain/PDEase-like"/>
    <property type="match status" value="1"/>
</dbReference>
<dbReference type="RefSeq" id="WP_205186795.1">
    <property type="nucleotide sequence ID" value="NZ_JAFBFC010000003.1"/>
</dbReference>
<dbReference type="PANTHER" id="PTHR33594">
    <property type="entry name" value="SUPERFAMILY HYDROLASE, PUTATIVE (AFU_ORTHOLOGUE AFUA_1G03035)-RELATED"/>
    <property type="match status" value="1"/>
</dbReference>
<dbReference type="Gene3D" id="1.10.472.50">
    <property type="entry name" value="HD-domain/PDEase-like"/>
    <property type="match status" value="1"/>
</dbReference>
<dbReference type="Pfam" id="PF01966">
    <property type="entry name" value="HD"/>
    <property type="match status" value="1"/>
</dbReference>
<evidence type="ECO:0000313" key="3">
    <source>
        <dbReference type="Proteomes" id="UP000809829"/>
    </source>
</evidence>
<organism evidence="2 3">
    <name type="scientific">Priestia iocasae</name>
    <dbReference type="NCBI Taxonomy" id="2291674"/>
    <lineage>
        <taxon>Bacteria</taxon>
        <taxon>Bacillati</taxon>
        <taxon>Bacillota</taxon>
        <taxon>Bacilli</taxon>
        <taxon>Bacillales</taxon>
        <taxon>Bacillaceae</taxon>
        <taxon>Priestia</taxon>
    </lineage>
</organism>
<dbReference type="PANTHER" id="PTHR33594:SF1">
    <property type="entry name" value="HD_PDEASE DOMAIN-CONTAINING PROTEIN"/>
    <property type="match status" value="1"/>
</dbReference>
<feature type="domain" description="HD/PDEase" evidence="1">
    <location>
        <begin position="20"/>
        <end position="134"/>
    </location>
</feature>
<dbReference type="InterPro" id="IPR006674">
    <property type="entry name" value="HD_domain"/>
</dbReference>
<dbReference type="SMART" id="SM00471">
    <property type="entry name" value="HDc"/>
    <property type="match status" value="1"/>
</dbReference>
<dbReference type="Proteomes" id="UP000809829">
    <property type="component" value="Unassembled WGS sequence"/>
</dbReference>
<dbReference type="InterPro" id="IPR003607">
    <property type="entry name" value="HD/PDEase_dom"/>
</dbReference>